<accession>A0A392U845</accession>
<keyword evidence="2" id="KW-1185">Reference proteome</keyword>
<reference evidence="1 2" key="1">
    <citation type="journal article" date="2018" name="Front. Plant Sci.">
        <title>Red Clover (Trifolium pratense) and Zigzag Clover (T. medium) - A Picture of Genomic Similarities and Differences.</title>
        <authorList>
            <person name="Dluhosova J."/>
            <person name="Istvanek J."/>
            <person name="Nedelnik J."/>
            <person name="Repkova J."/>
        </authorList>
    </citation>
    <scope>NUCLEOTIDE SEQUENCE [LARGE SCALE GENOMIC DNA]</scope>
    <source>
        <strain evidence="2">cv. 10/8</strain>
        <tissue evidence="1">Leaf</tissue>
    </source>
</reference>
<evidence type="ECO:0000313" key="1">
    <source>
        <dbReference type="EMBL" id="MCI69552.1"/>
    </source>
</evidence>
<dbReference type="AlphaFoldDB" id="A0A392U845"/>
<evidence type="ECO:0000313" key="2">
    <source>
        <dbReference type="Proteomes" id="UP000265520"/>
    </source>
</evidence>
<protein>
    <submittedName>
        <fullName evidence="1">Uncharacterized protein</fullName>
    </submittedName>
</protein>
<comment type="caution">
    <text evidence="1">The sequence shown here is derived from an EMBL/GenBank/DDBJ whole genome shotgun (WGS) entry which is preliminary data.</text>
</comment>
<dbReference type="EMBL" id="LXQA010758780">
    <property type="protein sequence ID" value="MCI69552.1"/>
    <property type="molecule type" value="Genomic_DNA"/>
</dbReference>
<organism evidence="1 2">
    <name type="scientific">Trifolium medium</name>
    <dbReference type="NCBI Taxonomy" id="97028"/>
    <lineage>
        <taxon>Eukaryota</taxon>
        <taxon>Viridiplantae</taxon>
        <taxon>Streptophyta</taxon>
        <taxon>Embryophyta</taxon>
        <taxon>Tracheophyta</taxon>
        <taxon>Spermatophyta</taxon>
        <taxon>Magnoliopsida</taxon>
        <taxon>eudicotyledons</taxon>
        <taxon>Gunneridae</taxon>
        <taxon>Pentapetalae</taxon>
        <taxon>rosids</taxon>
        <taxon>fabids</taxon>
        <taxon>Fabales</taxon>
        <taxon>Fabaceae</taxon>
        <taxon>Papilionoideae</taxon>
        <taxon>50 kb inversion clade</taxon>
        <taxon>NPAAA clade</taxon>
        <taxon>Hologalegina</taxon>
        <taxon>IRL clade</taxon>
        <taxon>Trifolieae</taxon>
        <taxon>Trifolium</taxon>
    </lineage>
</organism>
<proteinExistence type="predicted"/>
<dbReference type="Proteomes" id="UP000265520">
    <property type="component" value="Unassembled WGS sequence"/>
</dbReference>
<sequence length="41" mass="4438">MRRRRGSTLHKLDEEFGSSAAKFTAAVSAATTETVGSIQRL</sequence>
<name>A0A392U845_9FABA</name>